<dbReference type="EMBL" id="VFQF01000002">
    <property type="protein sequence ID" value="TQN46269.1"/>
    <property type="molecule type" value="Genomic_DNA"/>
</dbReference>
<dbReference type="GO" id="GO:0006598">
    <property type="term" value="P:polyamine catabolic process"/>
    <property type="evidence" value="ECO:0007669"/>
    <property type="project" value="TreeGrafter"/>
</dbReference>
<dbReference type="PANTHER" id="PTHR43235">
    <property type="entry name" value="GLUTAMINE AMIDOTRANSFERASE PB2B2.05-RELATED"/>
    <property type="match status" value="1"/>
</dbReference>
<sequence>MTVRAGAAPLVRFDEVDPGARPERPVARIAVVVSLNFPDMTEPVADLVRAFTGTALATLVELGAAFELFDTSSALASSSAVADLDGLLVLGGGDVDGSLYGCYDATIPNSYGVDLRADHNTIDALRAVVAAGRPVLAICRGAQLVNVAGGGSVIPDIEDYRLHRGGPGEPMFVDEAVTVVEGTRLASLVQSERLAVRSGHHQAIDRVADGFVVCARADDGIVEGIEHRERWILALQWHPEDPNGPDHDRLGIFRAFVEAAAKGCGSWSAIGSPLVHRAADHGRSGR</sequence>
<dbReference type="Gene3D" id="3.40.50.880">
    <property type="match status" value="1"/>
</dbReference>
<protein>
    <submittedName>
        <fullName evidence="1">Putative glutamine amidotransferase</fullName>
    </submittedName>
</protein>
<gene>
    <name evidence="1" type="ORF">FHX52_2975</name>
</gene>
<dbReference type="InterPro" id="IPR029062">
    <property type="entry name" value="Class_I_gatase-like"/>
</dbReference>
<dbReference type="Proteomes" id="UP000320085">
    <property type="component" value="Unassembled WGS sequence"/>
</dbReference>
<dbReference type="GO" id="GO:0016740">
    <property type="term" value="F:transferase activity"/>
    <property type="evidence" value="ECO:0007669"/>
    <property type="project" value="UniProtKB-KW"/>
</dbReference>
<dbReference type="AlphaFoldDB" id="A0A543PQB2"/>
<dbReference type="PANTHER" id="PTHR43235:SF1">
    <property type="entry name" value="GLUTAMINE AMIDOTRANSFERASE PB2B2.05-RELATED"/>
    <property type="match status" value="1"/>
</dbReference>
<dbReference type="PROSITE" id="PS51273">
    <property type="entry name" value="GATASE_TYPE_1"/>
    <property type="match status" value="1"/>
</dbReference>
<dbReference type="InterPro" id="IPR044668">
    <property type="entry name" value="PuuD-like"/>
</dbReference>
<dbReference type="GO" id="GO:0033969">
    <property type="term" value="F:gamma-glutamyl-gamma-aminobutyrate hydrolase activity"/>
    <property type="evidence" value="ECO:0007669"/>
    <property type="project" value="TreeGrafter"/>
</dbReference>
<accession>A0A543PQB2</accession>
<evidence type="ECO:0000313" key="1">
    <source>
        <dbReference type="EMBL" id="TQN46269.1"/>
    </source>
</evidence>
<organism evidence="1 2">
    <name type="scientific">Humibacillus xanthopallidus</name>
    <dbReference type="NCBI Taxonomy" id="412689"/>
    <lineage>
        <taxon>Bacteria</taxon>
        <taxon>Bacillati</taxon>
        <taxon>Actinomycetota</taxon>
        <taxon>Actinomycetes</taxon>
        <taxon>Micrococcales</taxon>
        <taxon>Intrasporangiaceae</taxon>
        <taxon>Humibacillus</taxon>
    </lineage>
</organism>
<dbReference type="Pfam" id="PF07722">
    <property type="entry name" value="Peptidase_C26"/>
    <property type="match status" value="1"/>
</dbReference>
<dbReference type="RefSeq" id="WP_221630613.1">
    <property type="nucleotide sequence ID" value="NZ_VFQF01000002.1"/>
</dbReference>
<keyword evidence="1" id="KW-0808">Transferase</keyword>
<name>A0A543PQB2_9MICO</name>
<keyword evidence="1" id="KW-0315">Glutamine amidotransferase</keyword>
<proteinExistence type="predicted"/>
<dbReference type="SUPFAM" id="SSF52317">
    <property type="entry name" value="Class I glutamine amidotransferase-like"/>
    <property type="match status" value="1"/>
</dbReference>
<dbReference type="InterPro" id="IPR011697">
    <property type="entry name" value="Peptidase_C26"/>
</dbReference>
<dbReference type="GO" id="GO:0005829">
    <property type="term" value="C:cytosol"/>
    <property type="evidence" value="ECO:0007669"/>
    <property type="project" value="TreeGrafter"/>
</dbReference>
<comment type="caution">
    <text evidence="1">The sequence shown here is derived from an EMBL/GenBank/DDBJ whole genome shotgun (WGS) entry which is preliminary data.</text>
</comment>
<evidence type="ECO:0000313" key="2">
    <source>
        <dbReference type="Proteomes" id="UP000320085"/>
    </source>
</evidence>
<reference evidence="1 2" key="1">
    <citation type="submission" date="2019-06" db="EMBL/GenBank/DDBJ databases">
        <title>Sequencing the genomes of 1000 actinobacteria strains.</title>
        <authorList>
            <person name="Klenk H.-P."/>
        </authorList>
    </citation>
    <scope>NUCLEOTIDE SEQUENCE [LARGE SCALE GENOMIC DNA]</scope>
    <source>
        <strain evidence="1 2">DSM 21776</strain>
    </source>
</reference>